<evidence type="ECO:0000259" key="8">
    <source>
        <dbReference type="PROSITE" id="PS50950"/>
    </source>
</evidence>
<proteinExistence type="predicted"/>
<dbReference type="SMART" id="SM00692">
    <property type="entry name" value="DM3"/>
    <property type="match status" value="1"/>
</dbReference>
<keyword evidence="1" id="KW-0479">Metal-binding</keyword>
<dbReference type="SMART" id="SM00980">
    <property type="entry name" value="THAP"/>
    <property type="match status" value="1"/>
</dbReference>
<protein>
    <submittedName>
        <fullName evidence="10">Uncharacterized protein LOC113520143 isoform X1</fullName>
    </submittedName>
</protein>
<evidence type="ECO:0000256" key="4">
    <source>
        <dbReference type="ARBA" id="ARBA00023125"/>
    </source>
</evidence>
<sequence length="601" mass="68815">MTEQVPIISNDPDYCYDCSSTHCVVRKTKPKCCYYKCKNDGKVSMFTFPVHDKERLRIWVKNSGNISIAHLSKKRLRSRYLCIDHFNKKYVRNKTGVRKRLCPDAVPAHYKNIDVPNRSRSPSSGNKKLLSCNESQLKKRLICVRHFKKDSVHKGATRTRLIGPAVPFPYVEEDANLDPIVETKPNPALLSVEIGNLEIPVLENQKVKKVPYNCEPQLQPHTALLDCNETLKVTPPKKCYESKKKRIQLRECIKEDVPRFKFENYSSHSDTESDDEKDPGNNVGGSRECERISNTDNGTGHHQNHTQMQPGDAHTDSSEQATTSYPVIDDVMATVVIDDITNPSRPVMRTIDDLLTMCRVAIKERDHEISILKEQVEELTKKNVRLQKTLDEIKKKAKIKDTDLESNEESSKASEEFNEKRERKRSIEKRDNNKDSLEKQDRNENTVNTTKAPSWKAKRKRNVEHTELKTNIKIAEKDTNKTVSQANYNKDKEIKKETDSDECNSEDDYLVTLTENGVPTEMEADTDNVSDETSDDGVTSTDGSENSTSSYENLETQEEKLYGLDTSNVENNTRPFEVFIKEEMYDANTDTRSISITRFNS</sequence>
<dbReference type="InterPro" id="IPR006612">
    <property type="entry name" value="THAP_Znf"/>
</dbReference>
<dbReference type="Pfam" id="PF05485">
    <property type="entry name" value="THAP"/>
    <property type="match status" value="1"/>
</dbReference>
<dbReference type="Proteomes" id="UP001652740">
    <property type="component" value="Unplaced"/>
</dbReference>
<evidence type="ECO:0000256" key="2">
    <source>
        <dbReference type="ARBA" id="ARBA00022771"/>
    </source>
</evidence>
<evidence type="ECO:0000256" key="6">
    <source>
        <dbReference type="SAM" id="Coils"/>
    </source>
</evidence>
<evidence type="ECO:0000256" key="5">
    <source>
        <dbReference type="PROSITE-ProRule" id="PRU00309"/>
    </source>
</evidence>
<feature type="compositionally biased region" description="Basic and acidic residues" evidence="7">
    <location>
        <begin position="399"/>
        <end position="421"/>
    </location>
</feature>
<feature type="compositionally biased region" description="Polar residues" evidence="7">
    <location>
        <begin position="294"/>
        <end position="309"/>
    </location>
</feature>
<accession>A0ABM3MSY3</accession>
<evidence type="ECO:0000256" key="7">
    <source>
        <dbReference type="SAM" id="MobiDB-lite"/>
    </source>
</evidence>
<evidence type="ECO:0000256" key="1">
    <source>
        <dbReference type="ARBA" id="ARBA00022723"/>
    </source>
</evidence>
<evidence type="ECO:0000313" key="9">
    <source>
        <dbReference type="Proteomes" id="UP001652740"/>
    </source>
</evidence>
<keyword evidence="3" id="KW-0862">Zinc</keyword>
<keyword evidence="6" id="KW-0175">Coiled coil</keyword>
<dbReference type="RefSeq" id="XP_052754409.1">
    <property type="nucleotide sequence ID" value="XM_052898449.1"/>
</dbReference>
<feature type="compositionally biased region" description="Basic and acidic residues" evidence="7">
    <location>
        <begin position="428"/>
        <end position="444"/>
    </location>
</feature>
<organism evidence="9 10">
    <name type="scientific">Galleria mellonella</name>
    <name type="common">Greater wax moth</name>
    <dbReference type="NCBI Taxonomy" id="7137"/>
    <lineage>
        <taxon>Eukaryota</taxon>
        <taxon>Metazoa</taxon>
        <taxon>Ecdysozoa</taxon>
        <taxon>Arthropoda</taxon>
        <taxon>Hexapoda</taxon>
        <taxon>Insecta</taxon>
        <taxon>Pterygota</taxon>
        <taxon>Neoptera</taxon>
        <taxon>Endopterygota</taxon>
        <taxon>Lepidoptera</taxon>
        <taxon>Glossata</taxon>
        <taxon>Ditrysia</taxon>
        <taxon>Pyraloidea</taxon>
        <taxon>Pyralidae</taxon>
        <taxon>Galleriinae</taxon>
        <taxon>Galleria</taxon>
    </lineage>
</organism>
<feature type="domain" description="THAP-type" evidence="8">
    <location>
        <begin position="25"/>
        <end position="110"/>
    </location>
</feature>
<dbReference type="PROSITE" id="PS50950">
    <property type="entry name" value="ZF_THAP"/>
    <property type="match status" value="1"/>
</dbReference>
<dbReference type="GeneID" id="113520143"/>
<keyword evidence="4 5" id="KW-0238">DNA-binding</keyword>
<keyword evidence="2 5" id="KW-0863">Zinc-finger</keyword>
<evidence type="ECO:0000256" key="3">
    <source>
        <dbReference type="ARBA" id="ARBA00022833"/>
    </source>
</evidence>
<name>A0ABM3MSY3_GALME</name>
<reference evidence="10" key="1">
    <citation type="submission" date="2025-08" db="UniProtKB">
        <authorList>
            <consortium name="RefSeq"/>
        </authorList>
    </citation>
    <scope>IDENTIFICATION</scope>
    <source>
        <tissue evidence="10">Whole larvae</tissue>
    </source>
</reference>
<dbReference type="SUPFAM" id="SSF57716">
    <property type="entry name" value="Glucocorticoid receptor-like (DNA-binding domain)"/>
    <property type="match status" value="1"/>
</dbReference>
<evidence type="ECO:0000313" key="10">
    <source>
        <dbReference type="RefSeq" id="XP_052754409.1"/>
    </source>
</evidence>
<keyword evidence="9" id="KW-1185">Reference proteome</keyword>
<feature type="region of interest" description="Disordered" evidence="7">
    <location>
        <begin position="515"/>
        <end position="562"/>
    </location>
</feature>
<feature type="coiled-coil region" evidence="6">
    <location>
        <begin position="362"/>
        <end position="396"/>
    </location>
</feature>
<feature type="compositionally biased region" description="Polar residues" evidence="7">
    <location>
        <begin position="536"/>
        <end position="554"/>
    </location>
</feature>
<feature type="region of interest" description="Disordered" evidence="7">
    <location>
        <begin position="264"/>
        <end position="321"/>
    </location>
</feature>
<feature type="compositionally biased region" description="Acidic residues" evidence="7">
    <location>
        <begin position="522"/>
        <end position="535"/>
    </location>
</feature>
<feature type="region of interest" description="Disordered" evidence="7">
    <location>
        <begin position="399"/>
        <end position="471"/>
    </location>
</feature>
<gene>
    <name evidence="10" type="primary">LOC113520143</name>
</gene>